<protein>
    <submittedName>
        <fullName evidence="2">8.3 kDa putative secretory protein</fullName>
    </submittedName>
</protein>
<proteinExistence type="evidence at transcript level"/>
<keyword evidence="1" id="KW-0732">Signal</keyword>
<accession>Q09JR3</accession>
<sequence length="78" mass="8305">MTSGLMLMFAALLLASELCGWATGCASNKETDDFGQRRACKMTRCSSQSCGDGCWCNLGARGGYSTTGECQFRNQTAS</sequence>
<feature type="signal peptide" evidence="1">
    <location>
        <begin position="1"/>
        <end position="22"/>
    </location>
</feature>
<name>Q09JR3_ARGMO</name>
<dbReference type="AlphaFoldDB" id="Q09JR3"/>
<reference evidence="2" key="1">
    <citation type="journal article" date="2008" name="Insect Biochem. Mol. Biol.">
        <title>Comparative sialomics between hard and soft ticks: implications for the evolution of blood-feeding behavior.</title>
        <authorList>
            <person name="Mans B.J."/>
            <person name="Andersen J.F."/>
            <person name="Francischetti I.M."/>
            <person name="Valenzuela J.G."/>
            <person name="Schwan T.G."/>
            <person name="Pham V.M."/>
            <person name="Garfield M.K."/>
            <person name="Hammer C.H."/>
            <person name="Ribeiro J.M."/>
        </authorList>
    </citation>
    <scope>NUCLEOTIDE SEQUENCE</scope>
    <source>
        <strain evidence="2">AM-191A</strain>
        <tissue evidence="2">Adult salivary gland</tissue>
    </source>
</reference>
<evidence type="ECO:0000256" key="1">
    <source>
        <dbReference type="SAM" id="SignalP"/>
    </source>
</evidence>
<dbReference type="EMBL" id="DQ886783">
    <property type="protein sequence ID" value="ABI52700.1"/>
    <property type="molecule type" value="mRNA"/>
</dbReference>
<feature type="chain" id="PRO_5004167669" evidence="1">
    <location>
        <begin position="23"/>
        <end position="78"/>
    </location>
</feature>
<evidence type="ECO:0000313" key="2">
    <source>
        <dbReference type="EMBL" id="ABI52700.1"/>
    </source>
</evidence>
<organism evidence="2">
    <name type="scientific">Argas monolakensis</name>
    <name type="common">Mono lake bird tick</name>
    <dbReference type="NCBI Taxonomy" id="34602"/>
    <lineage>
        <taxon>Eukaryota</taxon>
        <taxon>Metazoa</taxon>
        <taxon>Ecdysozoa</taxon>
        <taxon>Arthropoda</taxon>
        <taxon>Chelicerata</taxon>
        <taxon>Arachnida</taxon>
        <taxon>Acari</taxon>
        <taxon>Parasitiformes</taxon>
        <taxon>Ixodida</taxon>
        <taxon>Ixodoidea</taxon>
        <taxon>Argasidae</taxon>
        <taxon>Argasinae</taxon>
        <taxon>Argas</taxon>
    </lineage>
</organism>